<feature type="chain" id="PRO_5024349982" evidence="1">
    <location>
        <begin position="26"/>
        <end position="406"/>
    </location>
</feature>
<sequence>MGQLLLRCFCFLGLLSALLVGKALAQSAPAPSGNNASVFITAHQDDWQLFMGSRAYDNVQRHRKVVFIIITAGQGDQPADAYWKAREQGCLNSARTACDPSVTTLPQPVYSTVTVRGHAIAASYYRNTVVYFLRLPDGGGRGLGFDFCNFQTLAKLRNGQGGPLKALDGSTQYDSWNDLTTTVRDIIRREIRPEWTLWVHSPNPDTRANRNDHADHISAGLITGTATQGMDCRRLLYCGYDIRNRAVNLNEAQKAKQTAMFAAYCQAMTERGQPSGWQPDHLCWLGRQYSTLVHSCSTPNTSAANAARLRTDSLLTSPAQVILGVPAPNPCIASSVMSYELPVDATVNLSLYDMQGRLIKTLVQAQQGAGHYEVWLDVNQFPATGTYLCRLQAGAELRSQRVLIQH</sequence>
<dbReference type="Gene3D" id="3.40.50.10320">
    <property type="entry name" value="LmbE-like"/>
    <property type="match status" value="1"/>
</dbReference>
<evidence type="ECO:0000313" key="2">
    <source>
        <dbReference type="EMBL" id="TLM95253.1"/>
    </source>
</evidence>
<protein>
    <submittedName>
        <fullName evidence="2">T9SS type A sorting domain-containing protein</fullName>
    </submittedName>
</protein>
<name>A0A5R8WUS4_9BACT</name>
<dbReference type="Proteomes" id="UP000305517">
    <property type="component" value="Unassembled WGS sequence"/>
</dbReference>
<dbReference type="SUPFAM" id="SSF102588">
    <property type="entry name" value="LmbE-like"/>
    <property type="match status" value="1"/>
</dbReference>
<proteinExistence type="predicted"/>
<dbReference type="NCBIfam" id="TIGR04183">
    <property type="entry name" value="Por_Secre_tail"/>
    <property type="match status" value="1"/>
</dbReference>
<dbReference type="InterPro" id="IPR024078">
    <property type="entry name" value="LmbE-like_dom_sf"/>
</dbReference>
<keyword evidence="3" id="KW-1185">Reference proteome</keyword>
<keyword evidence="1" id="KW-0732">Signal</keyword>
<organism evidence="2 3">
    <name type="scientific">Hymenobacter jeollabukensis</name>
    <dbReference type="NCBI Taxonomy" id="2025313"/>
    <lineage>
        <taxon>Bacteria</taxon>
        <taxon>Pseudomonadati</taxon>
        <taxon>Bacteroidota</taxon>
        <taxon>Cytophagia</taxon>
        <taxon>Cytophagales</taxon>
        <taxon>Hymenobacteraceae</taxon>
        <taxon>Hymenobacter</taxon>
    </lineage>
</organism>
<dbReference type="OrthoDB" id="6064917at2"/>
<dbReference type="Gene3D" id="2.60.40.4070">
    <property type="match status" value="1"/>
</dbReference>
<accession>A0A5R8WUS4</accession>
<reference evidence="2 3" key="1">
    <citation type="submission" date="2019-05" db="EMBL/GenBank/DDBJ databases">
        <title>Hymenobacter edaphi sp. nov., isolated from abandoned arsenic-contaminated farmland soil.</title>
        <authorList>
            <person name="Nie L."/>
        </authorList>
    </citation>
    <scope>NUCLEOTIDE SEQUENCE [LARGE SCALE GENOMIC DNA]</scope>
    <source>
        <strain evidence="2 3">1-3-3-8</strain>
    </source>
</reference>
<dbReference type="InterPro" id="IPR003737">
    <property type="entry name" value="GlcNAc_PI_deacetylase-related"/>
</dbReference>
<feature type="signal peptide" evidence="1">
    <location>
        <begin position="1"/>
        <end position="25"/>
    </location>
</feature>
<dbReference type="InterPro" id="IPR026444">
    <property type="entry name" value="Secre_tail"/>
</dbReference>
<evidence type="ECO:0000313" key="3">
    <source>
        <dbReference type="Proteomes" id="UP000305517"/>
    </source>
</evidence>
<dbReference type="Pfam" id="PF02585">
    <property type="entry name" value="PIG-L"/>
    <property type="match status" value="1"/>
</dbReference>
<dbReference type="AlphaFoldDB" id="A0A5R8WUS4"/>
<gene>
    <name evidence="2" type="ORF">FDY95_05555</name>
</gene>
<dbReference type="RefSeq" id="WP_138075751.1">
    <property type="nucleotide sequence ID" value="NZ_VAJM01000002.1"/>
</dbReference>
<comment type="caution">
    <text evidence="2">The sequence shown here is derived from an EMBL/GenBank/DDBJ whole genome shotgun (WGS) entry which is preliminary data.</text>
</comment>
<evidence type="ECO:0000256" key="1">
    <source>
        <dbReference type="SAM" id="SignalP"/>
    </source>
</evidence>
<dbReference type="EMBL" id="VAJM01000002">
    <property type="protein sequence ID" value="TLM95253.1"/>
    <property type="molecule type" value="Genomic_DNA"/>
</dbReference>